<dbReference type="Gene3D" id="1.10.3210.10">
    <property type="entry name" value="Hypothetical protein af1432"/>
    <property type="match status" value="1"/>
</dbReference>
<dbReference type="PANTHER" id="PTHR33525">
    <property type="match status" value="1"/>
</dbReference>
<evidence type="ECO:0000259" key="1">
    <source>
        <dbReference type="PROSITE" id="PS51833"/>
    </source>
</evidence>
<accession>A0ABU8JG66</accession>
<dbReference type="EMBL" id="JBBBNY010000022">
    <property type="protein sequence ID" value="MEI7038325.1"/>
    <property type="molecule type" value="Genomic_DNA"/>
</dbReference>
<protein>
    <submittedName>
        <fullName evidence="2">HDOD domain-containing protein</fullName>
    </submittedName>
</protein>
<dbReference type="InterPro" id="IPR052340">
    <property type="entry name" value="RNase_Y/CdgJ"/>
</dbReference>
<evidence type="ECO:0000313" key="2">
    <source>
        <dbReference type="EMBL" id="MEI7038325.1"/>
    </source>
</evidence>
<reference evidence="2 3" key="1">
    <citation type="journal article" date="2014" name="Int. J. Syst. Evol. Microbiol.">
        <title>Fulvimonas yonginensis sp. nov., isolated from greenhouse soil, and emended description of the genus Fulvimonas.</title>
        <authorList>
            <person name="Ahn J.H."/>
            <person name="Kim S.J."/>
            <person name="Weon H.Y."/>
            <person name="Hong S.B."/>
            <person name="Seok S.J."/>
            <person name="Kwon S.W."/>
        </authorList>
    </citation>
    <scope>NUCLEOTIDE SEQUENCE [LARGE SCALE GENOMIC DNA]</scope>
    <source>
        <strain evidence="2 3">KACC 16952</strain>
    </source>
</reference>
<proteinExistence type="predicted"/>
<dbReference type="Pfam" id="PF08668">
    <property type="entry name" value="HDOD"/>
    <property type="match status" value="1"/>
</dbReference>
<dbReference type="PROSITE" id="PS51833">
    <property type="entry name" value="HDOD"/>
    <property type="match status" value="1"/>
</dbReference>
<dbReference type="RefSeq" id="WP_336808965.1">
    <property type="nucleotide sequence ID" value="NZ_JBBBNY010000022.1"/>
</dbReference>
<organism evidence="2 3">
    <name type="scientific">Fulvimonas yonginensis</name>
    <dbReference type="NCBI Taxonomy" id="1495200"/>
    <lineage>
        <taxon>Bacteria</taxon>
        <taxon>Pseudomonadati</taxon>
        <taxon>Pseudomonadota</taxon>
        <taxon>Gammaproteobacteria</taxon>
        <taxon>Lysobacterales</taxon>
        <taxon>Rhodanobacteraceae</taxon>
        <taxon>Fulvimonas</taxon>
    </lineage>
</organism>
<dbReference type="SUPFAM" id="SSF109604">
    <property type="entry name" value="HD-domain/PDEase-like"/>
    <property type="match status" value="1"/>
</dbReference>
<gene>
    <name evidence="2" type="ORF">WAT24_16355</name>
</gene>
<comment type="caution">
    <text evidence="2">The sequence shown here is derived from an EMBL/GenBank/DDBJ whole genome shotgun (WGS) entry which is preliminary data.</text>
</comment>
<dbReference type="PANTHER" id="PTHR33525:SF6">
    <property type="entry name" value="HDOD DOMAIN-CONTAINING PROTEIN"/>
    <property type="match status" value="1"/>
</dbReference>
<feature type="domain" description="HDOD" evidence="1">
    <location>
        <begin position="88"/>
        <end position="277"/>
    </location>
</feature>
<keyword evidence="3" id="KW-1185">Reference proteome</keyword>
<name>A0ABU8JG66_9GAMM</name>
<evidence type="ECO:0000313" key="3">
    <source>
        <dbReference type="Proteomes" id="UP001381174"/>
    </source>
</evidence>
<sequence length="342" mass="36871">MRALWRRLFAAQKAPPRPAPASMLVAVEPVVADAAPLAPGPVLAVVEDRFHRFVLGLPEAPAQPPSGTEQATLRRLEAIAERFDVGGLPRLPSVLPQLLRALRNDNLGGAQLAALIGRDPVLVGEVMRVAGSAHFRAAQPIHSLQHAVVLLGYDSLRQVATQHVMKPILQASAGMHGHMAGPYLWEHAERCAHAGAWLGRQGGCEPFEAFLAGMVCHTGTGAVVRLLDQEAPPSLGPFSPAFLGACMRLGARLSLRAVRHWEMPANVVRALEERVEGPDAARSGLGRTLACADALAMVQLLVERGLLQAELDYATTWPAHFPPHMLLRCQQDLRRQFAPPPD</sequence>
<dbReference type="InterPro" id="IPR013976">
    <property type="entry name" value="HDOD"/>
</dbReference>
<dbReference type="Proteomes" id="UP001381174">
    <property type="component" value="Unassembled WGS sequence"/>
</dbReference>